<accession>A0ABP8NYG7</accession>
<dbReference type="SUPFAM" id="SSF54184">
    <property type="entry name" value="Penicillin-binding protein 2x (pbp-2x), c-terminal domain"/>
    <property type="match status" value="1"/>
</dbReference>
<dbReference type="Gene3D" id="3.30.10.20">
    <property type="match status" value="1"/>
</dbReference>
<dbReference type="CDD" id="cd06577">
    <property type="entry name" value="PASTA_pknB"/>
    <property type="match status" value="1"/>
</dbReference>
<keyword evidence="1" id="KW-1133">Transmembrane helix</keyword>
<sequence length="185" mass="18910">MWAQPSTVNPAAATLSWGQTLLVAGITAVAVLASGLIVLWARSTMSGKGRKEPAASFVRSWIAVGLVVGLVLFCAFTFAVDDTALRSTLIGALTASVGAAVAFYFSTKSSEQARQDLLNATVGTETVPNLDHKSHDDAKTALGMTSLKFELAPGSPTTGTVSSQQPPAGTVALKGSSVVVTLTGT</sequence>
<dbReference type="PROSITE" id="PS51178">
    <property type="entry name" value="PASTA"/>
    <property type="match status" value="1"/>
</dbReference>
<dbReference type="Proteomes" id="UP001501183">
    <property type="component" value="Unassembled WGS sequence"/>
</dbReference>
<proteinExistence type="predicted"/>
<dbReference type="RefSeq" id="WP_345342627.1">
    <property type="nucleotide sequence ID" value="NZ_BAABFB010000023.1"/>
</dbReference>
<feature type="transmembrane region" description="Helical" evidence="1">
    <location>
        <begin position="61"/>
        <end position="79"/>
    </location>
</feature>
<feature type="transmembrane region" description="Helical" evidence="1">
    <location>
        <begin position="85"/>
        <end position="105"/>
    </location>
</feature>
<evidence type="ECO:0000259" key="2">
    <source>
        <dbReference type="PROSITE" id="PS51178"/>
    </source>
</evidence>
<evidence type="ECO:0000313" key="4">
    <source>
        <dbReference type="Proteomes" id="UP001501183"/>
    </source>
</evidence>
<keyword evidence="4" id="KW-1185">Reference proteome</keyword>
<dbReference type="EMBL" id="BAABFB010000023">
    <property type="protein sequence ID" value="GAA4474307.1"/>
    <property type="molecule type" value="Genomic_DNA"/>
</dbReference>
<gene>
    <name evidence="3" type="ORF">GCM10023094_09680</name>
</gene>
<comment type="caution">
    <text evidence="3">The sequence shown here is derived from an EMBL/GenBank/DDBJ whole genome shotgun (WGS) entry which is preliminary data.</text>
</comment>
<keyword evidence="1" id="KW-0472">Membrane</keyword>
<evidence type="ECO:0000256" key="1">
    <source>
        <dbReference type="SAM" id="Phobius"/>
    </source>
</evidence>
<dbReference type="Pfam" id="PF03793">
    <property type="entry name" value="PASTA"/>
    <property type="match status" value="1"/>
</dbReference>
<organism evidence="3 4">
    <name type="scientific">Rhodococcus olei</name>
    <dbReference type="NCBI Taxonomy" id="2161675"/>
    <lineage>
        <taxon>Bacteria</taxon>
        <taxon>Bacillati</taxon>
        <taxon>Actinomycetota</taxon>
        <taxon>Actinomycetes</taxon>
        <taxon>Mycobacteriales</taxon>
        <taxon>Nocardiaceae</taxon>
        <taxon>Rhodococcus</taxon>
    </lineage>
</organism>
<evidence type="ECO:0000313" key="3">
    <source>
        <dbReference type="EMBL" id="GAA4474307.1"/>
    </source>
</evidence>
<keyword evidence="1" id="KW-0812">Transmembrane</keyword>
<name>A0ABP8NYG7_9NOCA</name>
<feature type="domain" description="PASTA" evidence="2">
    <location>
        <begin position="123"/>
        <end position="184"/>
    </location>
</feature>
<dbReference type="InterPro" id="IPR005543">
    <property type="entry name" value="PASTA_dom"/>
</dbReference>
<reference evidence="4" key="1">
    <citation type="journal article" date="2019" name="Int. J. Syst. Evol. Microbiol.">
        <title>The Global Catalogue of Microorganisms (GCM) 10K type strain sequencing project: providing services to taxonomists for standard genome sequencing and annotation.</title>
        <authorList>
            <consortium name="The Broad Institute Genomics Platform"/>
            <consortium name="The Broad Institute Genome Sequencing Center for Infectious Disease"/>
            <person name="Wu L."/>
            <person name="Ma J."/>
        </authorList>
    </citation>
    <scope>NUCLEOTIDE SEQUENCE [LARGE SCALE GENOMIC DNA]</scope>
    <source>
        <strain evidence="4">JCM 32206</strain>
    </source>
</reference>
<feature type="transmembrane region" description="Helical" evidence="1">
    <location>
        <begin position="20"/>
        <end position="41"/>
    </location>
</feature>
<protein>
    <recommendedName>
        <fullName evidence="2">PASTA domain-containing protein</fullName>
    </recommendedName>
</protein>